<name>A0A076N849_9MONO</name>
<evidence type="ECO:0000313" key="3">
    <source>
        <dbReference type="Proteomes" id="UP000207612"/>
    </source>
</evidence>
<proteinExistence type="predicted"/>
<dbReference type="EMBL" id="KJ756399">
    <property type="protein sequence ID" value="AIJ27436.1"/>
    <property type="molecule type" value="Viral_cRNA"/>
</dbReference>
<accession>A0A076N849</accession>
<dbReference type="KEGG" id="vg:28378291"/>
<dbReference type="InterPro" id="IPR009485">
    <property type="entry name" value="BDV_P10"/>
</dbReference>
<reference evidence="2 3" key="1">
    <citation type="journal article" date="2014" name="Virol. J.">
        <title>Characterization of a new genotype of avian bornavirus from wild ducks.</title>
        <authorList>
            <person name="Guo J."/>
            <person name="Shivaprasad H.L."/>
            <person name="Rech R.R."/>
            <person name="Heatley J.J."/>
            <person name="Tizard I."/>
            <person name="Payne S."/>
        </authorList>
    </citation>
    <scope>NUCLEOTIDE SEQUENCE [LARGE SCALE GENOMIC DNA]</scope>
    <source>
        <strain evidence="2">Duck-89</strain>
    </source>
</reference>
<gene>
    <name evidence="2" type="primary">X</name>
</gene>
<organism evidence="2 3">
    <name type="scientific">Aquatic bird bornavirus 2</name>
    <dbReference type="NCBI Taxonomy" id="1884917"/>
    <lineage>
        <taxon>Viruses</taxon>
        <taxon>Riboviria</taxon>
        <taxon>Orthornavirae</taxon>
        <taxon>Negarnaviricota</taxon>
        <taxon>Haploviricotina</taxon>
        <taxon>Monjiviricetes</taxon>
        <taxon>Mononegavirales</taxon>
        <taxon>Bornaviridae</taxon>
        <taxon>Orthobornavirus</taxon>
        <taxon>Orthobornavirus avisaquaticae</taxon>
    </lineage>
</organism>
<feature type="compositionally biased region" description="Polar residues" evidence="1">
    <location>
        <begin position="56"/>
        <end position="65"/>
    </location>
</feature>
<feature type="region of interest" description="Disordered" evidence="1">
    <location>
        <begin position="19"/>
        <end position="87"/>
    </location>
</feature>
<dbReference type="RefSeq" id="YP_009268912.1">
    <property type="nucleotide sequence ID" value="NC_030691.1"/>
</dbReference>
<dbReference type="GeneID" id="28378291"/>
<feature type="compositionally biased region" description="Basic and acidic residues" evidence="1">
    <location>
        <begin position="69"/>
        <end position="87"/>
    </location>
</feature>
<sequence length="87" mass="9551">MSSDLQLTLLELIRRLNGISTLESGGLPGRRGRPADSTSHSVEVSEEEKNSARCPDTTSRTPSSNVEEEPVHDLRPRPKDRKGAIVE</sequence>
<dbReference type="OrthoDB" id="26087at10239"/>
<protein>
    <submittedName>
        <fullName evidence="2">X protein</fullName>
    </submittedName>
</protein>
<evidence type="ECO:0000313" key="2">
    <source>
        <dbReference type="EMBL" id="AIJ27436.1"/>
    </source>
</evidence>
<dbReference type="Pfam" id="PF06515">
    <property type="entry name" value="BDV_P10"/>
    <property type="match status" value="1"/>
</dbReference>
<evidence type="ECO:0000256" key="1">
    <source>
        <dbReference type="SAM" id="MobiDB-lite"/>
    </source>
</evidence>
<dbReference type="Proteomes" id="UP000207612">
    <property type="component" value="Segment"/>
</dbReference>